<proteinExistence type="predicted"/>
<accession>A0A328HHQ0</accession>
<gene>
    <name evidence="1" type="ORF">DBZ45_14650</name>
</gene>
<dbReference type="AlphaFoldDB" id="A0A328HHQ0"/>
<comment type="caution">
    <text evidence="1">The sequence shown here is derived from an EMBL/GenBank/DDBJ whole genome shotgun (WGS) entry which is preliminary data.</text>
</comment>
<organism evidence="1 2">
    <name type="scientific">Arthrobacter globiformis</name>
    <dbReference type="NCBI Taxonomy" id="1665"/>
    <lineage>
        <taxon>Bacteria</taxon>
        <taxon>Bacillati</taxon>
        <taxon>Actinomycetota</taxon>
        <taxon>Actinomycetes</taxon>
        <taxon>Micrococcales</taxon>
        <taxon>Micrococcaceae</taxon>
        <taxon>Arthrobacter</taxon>
    </lineage>
</organism>
<dbReference type="OrthoDB" id="4946204at2"/>
<name>A0A328HHQ0_ARTGO</name>
<dbReference type="EMBL" id="QLNP01000090">
    <property type="protein sequence ID" value="RAM36553.1"/>
    <property type="molecule type" value="Genomic_DNA"/>
</dbReference>
<protein>
    <submittedName>
        <fullName evidence="1">Uncharacterized protein</fullName>
    </submittedName>
</protein>
<sequence>MPAFIPFTMCATVRDDHSRSFGTDLERLTSTHRGWAPLDVVKSTNTKALLRGAIPQSAHTATDASLARYLQTRLAADTDIHLDLTVSIER</sequence>
<reference evidence="1 2" key="1">
    <citation type="submission" date="2018-04" db="EMBL/GenBank/DDBJ databases">
        <title>Bacteria isolated from cave deposits of Manipur.</title>
        <authorList>
            <person name="Sahoo D."/>
            <person name="Sarangthem I."/>
            <person name="Nandeibam J."/>
        </authorList>
    </citation>
    <scope>NUCLEOTIDE SEQUENCE [LARGE SCALE GENOMIC DNA]</scope>
    <source>
        <strain evidence="2">mrc11</strain>
    </source>
</reference>
<evidence type="ECO:0000313" key="2">
    <source>
        <dbReference type="Proteomes" id="UP000249166"/>
    </source>
</evidence>
<dbReference type="Proteomes" id="UP000249166">
    <property type="component" value="Unassembled WGS sequence"/>
</dbReference>
<dbReference type="RefSeq" id="WP_111904619.1">
    <property type="nucleotide sequence ID" value="NZ_QLNP01000090.1"/>
</dbReference>
<evidence type="ECO:0000313" key="1">
    <source>
        <dbReference type="EMBL" id="RAM36553.1"/>
    </source>
</evidence>